<reference evidence="6" key="1">
    <citation type="submission" date="2022-12" db="EMBL/GenBank/DDBJ databases">
        <authorList>
            <person name="Petersen C."/>
        </authorList>
    </citation>
    <scope>NUCLEOTIDE SEQUENCE</scope>
    <source>
        <strain evidence="6">IBT 29677</strain>
    </source>
</reference>
<feature type="domain" description="Fungal lipase-type" evidence="5">
    <location>
        <begin position="102"/>
        <end position="270"/>
    </location>
</feature>
<feature type="signal peptide" evidence="4">
    <location>
        <begin position="1"/>
        <end position="22"/>
    </location>
</feature>
<evidence type="ECO:0000313" key="7">
    <source>
        <dbReference type="Proteomes" id="UP001147747"/>
    </source>
</evidence>
<dbReference type="Proteomes" id="UP001147747">
    <property type="component" value="Unassembled WGS sequence"/>
</dbReference>
<dbReference type="GO" id="GO:0006629">
    <property type="term" value="P:lipid metabolic process"/>
    <property type="evidence" value="ECO:0007669"/>
    <property type="project" value="InterPro"/>
</dbReference>
<feature type="compositionally biased region" description="Acidic residues" evidence="3">
    <location>
        <begin position="132"/>
        <end position="141"/>
    </location>
</feature>
<comment type="caution">
    <text evidence="6">The sequence shown here is derived from an EMBL/GenBank/DDBJ whole genome shotgun (WGS) entry which is preliminary data.</text>
</comment>
<dbReference type="Gene3D" id="3.40.50.1820">
    <property type="entry name" value="alpha/beta hydrolase"/>
    <property type="match status" value="1"/>
</dbReference>
<proteinExistence type="predicted"/>
<feature type="compositionally biased region" description="Acidic residues" evidence="3">
    <location>
        <begin position="331"/>
        <end position="350"/>
    </location>
</feature>
<protein>
    <recommendedName>
        <fullName evidence="5">Fungal lipase-type domain-containing protein</fullName>
    </recommendedName>
</protein>
<keyword evidence="1 4" id="KW-0732">Signal</keyword>
<dbReference type="GO" id="GO:0017000">
    <property type="term" value="P:antibiotic biosynthetic process"/>
    <property type="evidence" value="ECO:0007669"/>
    <property type="project" value="UniProtKB-ARBA"/>
</dbReference>
<dbReference type="PANTHER" id="PTHR46640">
    <property type="entry name" value="TRIACYLGLYCEROL LIPASE, PUTATIVE (AFU_ORTHOLOGUE AFUA_6G06510)-RELATED"/>
    <property type="match status" value="1"/>
</dbReference>
<dbReference type="GO" id="GO:0016787">
    <property type="term" value="F:hydrolase activity"/>
    <property type="evidence" value="ECO:0007669"/>
    <property type="project" value="UniProtKB-KW"/>
</dbReference>
<dbReference type="AlphaFoldDB" id="A0A9W9W8X8"/>
<dbReference type="GeneID" id="81365795"/>
<keyword evidence="7" id="KW-1185">Reference proteome</keyword>
<dbReference type="CDD" id="cd00519">
    <property type="entry name" value="Lipase_3"/>
    <property type="match status" value="1"/>
</dbReference>
<evidence type="ECO:0000259" key="5">
    <source>
        <dbReference type="Pfam" id="PF01764"/>
    </source>
</evidence>
<dbReference type="EMBL" id="JAPZBU010000004">
    <property type="protein sequence ID" value="KAJ5408295.1"/>
    <property type="molecule type" value="Genomic_DNA"/>
</dbReference>
<evidence type="ECO:0000256" key="1">
    <source>
        <dbReference type="ARBA" id="ARBA00022729"/>
    </source>
</evidence>
<sequence length="417" mass="46369">MSPWRRFISTCLAFSSWGTSLAHTETNHISNELFDSLEELSRLVDISYCVGTSGVQKPFKCLSHCEEFPNLELITTWSTGVLLSDSCGYVALSHAPGPKRIVVAFRGTYSITNTIIDLSAVPQEYVPYPGNGDEEEEEEEESKEKDERQPEKCQNCTVHAGFMSSWRNTRETVLPHITDALAKNPDYEVTLVGHSLGGAVAALAGLEMQAMGWNPQVTTFGEPMVGNAGFADFLDKHFGQGNYSDSSRDPEHRQFRRVTHIDDPIPLLPLSEWGYAPHAGEIFISRPELPPTVEDIHICVGNQDERCIAGSDSPESLHDVWQDINIPVDVEDVPNGDGDPCSEENEESLQDPDHQVVLGRPRGTGSSKCTPADETAPLYPRSWSLIPARYRLWELFFAHRDYFWRIGLCFPGGDPTG</sequence>
<feature type="compositionally biased region" description="Basic and acidic residues" evidence="3">
    <location>
        <begin position="142"/>
        <end position="151"/>
    </location>
</feature>
<dbReference type="SUPFAM" id="SSF53474">
    <property type="entry name" value="alpha/beta-Hydrolases"/>
    <property type="match status" value="1"/>
</dbReference>
<organism evidence="6 7">
    <name type="scientific">Penicillium cosmopolitanum</name>
    <dbReference type="NCBI Taxonomy" id="1131564"/>
    <lineage>
        <taxon>Eukaryota</taxon>
        <taxon>Fungi</taxon>
        <taxon>Dikarya</taxon>
        <taxon>Ascomycota</taxon>
        <taxon>Pezizomycotina</taxon>
        <taxon>Eurotiomycetes</taxon>
        <taxon>Eurotiomycetidae</taxon>
        <taxon>Eurotiales</taxon>
        <taxon>Aspergillaceae</taxon>
        <taxon>Penicillium</taxon>
    </lineage>
</organism>
<dbReference type="RefSeq" id="XP_056492610.1">
    <property type="nucleotide sequence ID" value="XM_056626815.1"/>
</dbReference>
<keyword evidence="2" id="KW-0378">Hydrolase</keyword>
<evidence type="ECO:0000256" key="4">
    <source>
        <dbReference type="SAM" id="SignalP"/>
    </source>
</evidence>
<dbReference type="InterPro" id="IPR051299">
    <property type="entry name" value="AB_hydrolase_lip/est"/>
</dbReference>
<evidence type="ECO:0000313" key="6">
    <source>
        <dbReference type="EMBL" id="KAJ5408295.1"/>
    </source>
</evidence>
<dbReference type="InterPro" id="IPR029058">
    <property type="entry name" value="AB_hydrolase_fold"/>
</dbReference>
<feature type="region of interest" description="Disordered" evidence="3">
    <location>
        <begin position="125"/>
        <end position="152"/>
    </location>
</feature>
<dbReference type="PANTHER" id="PTHR46640:SF1">
    <property type="entry name" value="FUNGAL LIPASE-LIKE DOMAIN-CONTAINING PROTEIN-RELATED"/>
    <property type="match status" value="1"/>
</dbReference>
<feature type="region of interest" description="Disordered" evidence="3">
    <location>
        <begin position="331"/>
        <end position="373"/>
    </location>
</feature>
<dbReference type="Pfam" id="PF01764">
    <property type="entry name" value="Lipase_3"/>
    <property type="match status" value="1"/>
</dbReference>
<reference evidence="6" key="2">
    <citation type="journal article" date="2023" name="IMA Fungus">
        <title>Comparative genomic study of the Penicillium genus elucidates a diverse pangenome and 15 lateral gene transfer events.</title>
        <authorList>
            <person name="Petersen C."/>
            <person name="Sorensen T."/>
            <person name="Nielsen M.R."/>
            <person name="Sondergaard T.E."/>
            <person name="Sorensen J.L."/>
            <person name="Fitzpatrick D.A."/>
            <person name="Frisvad J.C."/>
            <person name="Nielsen K.L."/>
        </authorList>
    </citation>
    <scope>NUCLEOTIDE SEQUENCE</scope>
    <source>
        <strain evidence="6">IBT 29677</strain>
    </source>
</reference>
<gene>
    <name evidence="6" type="ORF">N7509_002178</name>
</gene>
<name>A0A9W9W8X8_9EURO</name>
<evidence type="ECO:0000256" key="2">
    <source>
        <dbReference type="ARBA" id="ARBA00022801"/>
    </source>
</evidence>
<evidence type="ECO:0000256" key="3">
    <source>
        <dbReference type="SAM" id="MobiDB-lite"/>
    </source>
</evidence>
<feature type="chain" id="PRO_5040807607" description="Fungal lipase-type domain-containing protein" evidence="4">
    <location>
        <begin position="23"/>
        <end position="417"/>
    </location>
</feature>
<dbReference type="GO" id="GO:0072330">
    <property type="term" value="P:monocarboxylic acid biosynthetic process"/>
    <property type="evidence" value="ECO:0007669"/>
    <property type="project" value="UniProtKB-ARBA"/>
</dbReference>
<dbReference type="InterPro" id="IPR002921">
    <property type="entry name" value="Fungal_lipase-type"/>
</dbReference>
<accession>A0A9W9W8X8</accession>
<dbReference type="OrthoDB" id="438440at2759"/>